<comment type="similarity">
    <text evidence="6">Belongs to the formate--tetrahydrofolate ligase family.</text>
</comment>
<reference evidence="7 8" key="1">
    <citation type="journal article" date="2014" name="PLoS Genet.">
        <title>Phylogenetically driven sequencing of extremely halophilic archaea reveals strategies for static and dynamic osmo-response.</title>
        <authorList>
            <person name="Becker E.A."/>
            <person name="Seitzer P.M."/>
            <person name="Tritt A."/>
            <person name="Larsen D."/>
            <person name="Krusor M."/>
            <person name="Yao A.I."/>
            <person name="Wu D."/>
            <person name="Madern D."/>
            <person name="Eisen J.A."/>
            <person name="Darling A.E."/>
            <person name="Facciotti M.T."/>
        </authorList>
    </citation>
    <scope>NUCLEOTIDE SEQUENCE [LARGE SCALE GENOMIC DNA]</scope>
    <source>
        <strain evidence="7 8">SP2</strain>
    </source>
</reference>
<name>L9Y8G0_NATGS</name>
<dbReference type="PROSITE" id="PS00721">
    <property type="entry name" value="FTHFS_1"/>
    <property type="match status" value="1"/>
</dbReference>
<dbReference type="AlphaFoldDB" id="L9Y8G0"/>
<dbReference type="Proteomes" id="UP000011613">
    <property type="component" value="Unassembled WGS sequence"/>
</dbReference>
<evidence type="ECO:0000256" key="6">
    <source>
        <dbReference type="HAMAP-Rule" id="MF_01543"/>
    </source>
</evidence>
<keyword evidence="5 6" id="KW-0067">ATP-binding</keyword>
<evidence type="ECO:0000256" key="3">
    <source>
        <dbReference type="ARBA" id="ARBA00022598"/>
    </source>
</evidence>
<dbReference type="InterPro" id="IPR027417">
    <property type="entry name" value="P-loop_NTPase"/>
</dbReference>
<dbReference type="GO" id="GO:0004329">
    <property type="term" value="F:formate-tetrahydrofolate ligase activity"/>
    <property type="evidence" value="ECO:0007669"/>
    <property type="project" value="UniProtKB-UniRule"/>
</dbReference>
<dbReference type="CDD" id="cd00477">
    <property type="entry name" value="FTHFS"/>
    <property type="match status" value="1"/>
</dbReference>
<dbReference type="SUPFAM" id="SSF52540">
    <property type="entry name" value="P-loop containing nucleoside triphosphate hydrolases"/>
    <property type="match status" value="1"/>
</dbReference>
<dbReference type="InterPro" id="IPR020628">
    <property type="entry name" value="Formate_THF_ligase_CS"/>
</dbReference>
<sequence length="615" mass="65468">MGRVSVVRFRVSDLVPGDERERNLVVSGTLCVASTLMKRSGKGTDMSADEGGSIPSDYEIAQSVTTKHITDVVEPYGLEADDLQLLGEETAKVELEAIERLREEGDPAGKTILVTGMTPTPLGEGKTVTTVGLGQALNQLGEDALVAIREPSLGPVFGVKGGAAGGGYSQVLPMEDINLHFTGDLHALTSAHNLIATILDNHIKQGNELDIAVNWINWPRAIDMNDRVLRETVVGLGGDVTGIPREDGFILTAASELMAVLCLADGLEDLKERIARIIVAYDEDGDPVTVDDLGATDAAAILLKDALKPNVVQTIEGTPAFVHGGPFANIAHGTNSLIADEVAAHLSEYLVTEAGFGSDLGAEKFMNIVSRFGDVEPDAVALVASVRALKYHGQDMWPPDVDALEEEDVDAVYDGLENLEKHVRNLQQFGVPVVVAVNRFPQDTDAEVEAVVEHCEDELGVPAAESTVFAEGGEGGIELAEHLVEAADAESEFEPLYDLEASIEEKIETVATEIYGADGVEFHSDARDDIDRLTELGFDDVPICLSKTFHSLSDDASEKGVPEDWTLEVNEIYPSAGAGFLVVLTADVLTLPGLPAEPAAESMELHSDGSISGLF</sequence>
<dbReference type="Gene3D" id="3.30.1510.10">
    <property type="entry name" value="Domain 2, N(10)-formyltetrahydrofolate synthetase"/>
    <property type="match status" value="1"/>
</dbReference>
<comment type="pathway">
    <text evidence="1 6">One-carbon metabolism; tetrahydrofolate interconversion.</text>
</comment>
<dbReference type="InterPro" id="IPR000559">
    <property type="entry name" value="Formate_THF_ligase"/>
</dbReference>
<evidence type="ECO:0000256" key="2">
    <source>
        <dbReference type="ARBA" id="ARBA00022563"/>
    </source>
</evidence>
<proteinExistence type="inferred from homology"/>
<dbReference type="EC" id="6.3.4.3" evidence="6"/>
<dbReference type="HAMAP" id="MF_01543">
    <property type="entry name" value="FTHFS"/>
    <property type="match status" value="1"/>
</dbReference>
<evidence type="ECO:0000313" key="7">
    <source>
        <dbReference type="EMBL" id="ELY70360.1"/>
    </source>
</evidence>
<comment type="caution">
    <text evidence="7">The sequence shown here is derived from an EMBL/GenBank/DDBJ whole genome shotgun (WGS) entry which is preliminary data.</text>
</comment>
<dbReference type="FunFam" id="3.30.1510.10:FF:000001">
    <property type="entry name" value="Formate--tetrahydrofolate ligase"/>
    <property type="match status" value="1"/>
</dbReference>
<evidence type="ECO:0000256" key="5">
    <source>
        <dbReference type="ARBA" id="ARBA00022840"/>
    </source>
</evidence>
<dbReference type="NCBIfam" id="NF010030">
    <property type="entry name" value="PRK13505.1"/>
    <property type="match status" value="1"/>
</dbReference>
<dbReference type="GO" id="GO:0005524">
    <property type="term" value="F:ATP binding"/>
    <property type="evidence" value="ECO:0007669"/>
    <property type="project" value="UniProtKB-UniRule"/>
</dbReference>
<feature type="binding site" evidence="6">
    <location>
        <begin position="120"/>
        <end position="127"/>
    </location>
    <ligand>
        <name>ATP</name>
        <dbReference type="ChEBI" id="CHEBI:30616"/>
    </ligand>
</feature>
<evidence type="ECO:0000256" key="1">
    <source>
        <dbReference type="ARBA" id="ARBA00004777"/>
    </source>
</evidence>
<organism evidence="7 8">
    <name type="scientific">Natronobacterium gregoryi (strain ATCC 43098 / DSM 3393 / CCM 3738 / CIP 104747 / IAM 13177 / JCM 8860 / NBRC 102187 / NCIMB 2189 / SP2)</name>
    <dbReference type="NCBI Taxonomy" id="797304"/>
    <lineage>
        <taxon>Archaea</taxon>
        <taxon>Methanobacteriati</taxon>
        <taxon>Methanobacteriota</taxon>
        <taxon>Stenosarchaea group</taxon>
        <taxon>Halobacteria</taxon>
        <taxon>Halobacteriales</taxon>
        <taxon>Natrialbaceae</taxon>
        <taxon>Natronobacterium</taxon>
    </lineage>
</organism>
<dbReference type="Pfam" id="PF01268">
    <property type="entry name" value="FTHFS"/>
    <property type="match status" value="1"/>
</dbReference>
<keyword evidence="4 6" id="KW-0547">Nucleotide-binding</keyword>
<dbReference type="Gene3D" id="3.10.410.10">
    <property type="entry name" value="Formyltetrahydrofolate synthetase, domain 3"/>
    <property type="match status" value="1"/>
</dbReference>
<comment type="catalytic activity">
    <reaction evidence="6">
        <text>(6S)-5,6,7,8-tetrahydrofolate + formate + ATP = (6R)-10-formyltetrahydrofolate + ADP + phosphate</text>
        <dbReference type="Rhea" id="RHEA:20221"/>
        <dbReference type="ChEBI" id="CHEBI:15740"/>
        <dbReference type="ChEBI" id="CHEBI:30616"/>
        <dbReference type="ChEBI" id="CHEBI:43474"/>
        <dbReference type="ChEBI" id="CHEBI:57453"/>
        <dbReference type="ChEBI" id="CHEBI:195366"/>
        <dbReference type="ChEBI" id="CHEBI:456216"/>
        <dbReference type="EC" id="6.3.4.3"/>
    </reaction>
</comment>
<dbReference type="UniPathway" id="UPA00193"/>
<evidence type="ECO:0000256" key="4">
    <source>
        <dbReference type="ARBA" id="ARBA00022741"/>
    </source>
</evidence>
<protein>
    <recommendedName>
        <fullName evidence="6">Formate--tetrahydrofolate ligase</fullName>
        <ecNumber evidence="6">6.3.4.3</ecNumber>
    </recommendedName>
    <alternativeName>
        <fullName evidence="6">Formyltetrahydrofolate synthetase</fullName>
        <shortName evidence="6">FHS</shortName>
        <shortName evidence="6">FTHFS</shortName>
    </alternativeName>
</protein>
<evidence type="ECO:0000313" key="8">
    <source>
        <dbReference type="Proteomes" id="UP000011613"/>
    </source>
</evidence>
<dbReference type="FunFam" id="3.10.410.10:FF:000001">
    <property type="entry name" value="Putative formate--tetrahydrofolate ligase"/>
    <property type="match status" value="1"/>
</dbReference>
<dbReference type="Gene3D" id="3.40.50.300">
    <property type="entry name" value="P-loop containing nucleotide triphosphate hydrolases"/>
    <property type="match status" value="1"/>
</dbReference>
<dbReference type="PATRIC" id="fig|797304.7.peg.1336"/>
<dbReference type="EMBL" id="AOIC01000053">
    <property type="protein sequence ID" value="ELY70360.1"/>
    <property type="molecule type" value="Genomic_DNA"/>
</dbReference>
<dbReference type="GO" id="GO:0035999">
    <property type="term" value="P:tetrahydrofolate interconversion"/>
    <property type="evidence" value="ECO:0007669"/>
    <property type="project" value="UniProtKB-UniRule"/>
</dbReference>
<gene>
    <name evidence="6" type="primary">fhs</name>
    <name evidence="7" type="ORF">C490_06629</name>
</gene>
<keyword evidence="2 6" id="KW-0554">One-carbon metabolism</keyword>
<keyword evidence="3 6" id="KW-0436">Ligase</keyword>
<accession>L9Y8G0</accession>